<dbReference type="EMBL" id="JAUSUZ010000001">
    <property type="protein sequence ID" value="MDQ0369393.1"/>
    <property type="molecule type" value="Genomic_DNA"/>
</dbReference>
<dbReference type="AlphaFoldDB" id="A0AAE4B2U8"/>
<organism evidence="2 3">
    <name type="scientific">Catenuloplanes indicus</name>
    <dbReference type="NCBI Taxonomy" id="137267"/>
    <lineage>
        <taxon>Bacteria</taxon>
        <taxon>Bacillati</taxon>
        <taxon>Actinomycetota</taxon>
        <taxon>Actinomycetes</taxon>
        <taxon>Micromonosporales</taxon>
        <taxon>Micromonosporaceae</taxon>
        <taxon>Catenuloplanes</taxon>
    </lineage>
</organism>
<accession>A0AAE4B2U8</accession>
<keyword evidence="1" id="KW-0472">Membrane</keyword>
<name>A0AAE4B2U8_9ACTN</name>
<reference evidence="2 3" key="1">
    <citation type="submission" date="2023-07" db="EMBL/GenBank/DDBJ databases">
        <title>Sequencing the genomes of 1000 actinobacteria strains.</title>
        <authorList>
            <person name="Klenk H.-P."/>
        </authorList>
    </citation>
    <scope>NUCLEOTIDE SEQUENCE [LARGE SCALE GENOMIC DNA]</scope>
    <source>
        <strain evidence="2 3">DSM 44709</strain>
    </source>
</reference>
<evidence type="ECO:0000313" key="3">
    <source>
        <dbReference type="Proteomes" id="UP001240236"/>
    </source>
</evidence>
<comment type="caution">
    <text evidence="2">The sequence shown here is derived from an EMBL/GenBank/DDBJ whole genome shotgun (WGS) entry which is preliminary data.</text>
</comment>
<sequence length="196" mass="20563">MIELDVTPERAAEPSPRSGWLAYQRGRIGAVPFLIAAFVAGLLVGGGGVYYAGVLRPQVVAAQEAEAQARAAPQLLVARDPNVFETTPAVHAVRAASRILVSNTGQSDVVVHAVSAQSGGIRMTTDVEKPRWLQPGGTTALDVTIVFDCDVEAPAPPATRVLVEAADGTRSEITSAVDLTSADWPLTYLSTCKEAE</sequence>
<dbReference type="Proteomes" id="UP001240236">
    <property type="component" value="Unassembled WGS sequence"/>
</dbReference>
<proteinExistence type="predicted"/>
<keyword evidence="1" id="KW-1133">Transmembrane helix</keyword>
<gene>
    <name evidence="2" type="ORF">J2S42_006062</name>
</gene>
<evidence type="ECO:0000313" key="2">
    <source>
        <dbReference type="EMBL" id="MDQ0369393.1"/>
    </source>
</evidence>
<protein>
    <submittedName>
        <fullName evidence="2">Uncharacterized protein</fullName>
    </submittedName>
</protein>
<feature type="transmembrane region" description="Helical" evidence="1">
    <location>
        <begin position="30"/>
        <end position="53"/>
    </location>
</feature>
<keyword evidence="1" id="KW-0812">Transmembrane</keyword>
<dbReference type="RefSeq" id="WP_307244579.1">
    <property type="nucleotide sequence ID" value="NZ_JAUSUZ010000001.1"/>
</dbReference>
<keyword evidence="3" id="KW-1185">Reference proteome</keyword>
<evidence type="ECO:0000256" key="1">
    <source>
        <dbReference type="SAM" id="Phobius"/>
    </source>
</evidence>